<dbReference type="EMBL" id="CADCWL010000256">
    <property type="protein sequence ID" value="CAA9586069.1"/>
    <property type="molecule type" value="Genomic_DNA"/>
</dbReference>
<proteinExistence type="predicted"/>
<feature type="region of interest" description="Disordered" evidence="1">
    <location>
        <begin position="1"/>
        <end position="41"/>
    </location>
</feature>
<reference evidence="2" key="1">
    <citation type="submission" date="2020-02" db="EMBL/GenBank/DDBJ databases">
        <authorList>
            <person name="Meier V. D."/>
        </authorList>
    </citation>
    <scope>NUCLEOTIDE SEQUENCE</scope>
    <source>
        <strain evidence="2">AVDCRST_MAG19</strain>
    </source>
</reference>
<organism evidence="2">
    <name type="scientific">uncultured Thermomicrobiales bacterium</name>
    <dbReference type="NCBI Taxonomy" id="1645740"/>
    <lineage>
        <taxon>Bacteria</taxon>
        <taxon>Pseudomonadati</taxon>
        <taxon>Thermomicrobiota</taxon>
        <taxon>Thermomicrobia</taxon>
        <taxon>Thermomicrobiales</taxon>
        <taxon>environmental samples</taxon>
    </lineage>
</organism>
<accession>A0A6J4VQV4</accession>
<name>A0A6J4VQV4_9BACT</name>
<evidence type="ECO:0000256" key="1">
    <source>
        <dbReference type="SAM" id="MobiDB-lite"/>
    </source>
</evidence>
<protein>
    <submittedName>
        <fullName evidence="2">Uncharacterized protein</fullName>
    </submittedName>
</protein>
<dbReference type="AlphaFoldDB" id="A0A6J4VQV4"/>
<gene>
    <name evidence="2" type="ORF">AVDCRST_MAG19-4691</name>
</gene>
<evidence type="ECO:0000313" key="2">
    <source>
        <dbReference type="EMBL" id="CAA9586069.1"/>
    </source>
</evidence>
<sequence>MATFRGAEKAGLGGPFFASPSGKESVAPDSSAGLLGGNLLR</sequence>